<proteinExistence type="predicted"/>
<name>A0A0S4KZB1_9CAUD</name>
<organism evidence="1 2">
    <name type="scientific">Pseudomonas phage VCM</name>
    <dbReference type="NCBI Taxonomy" id="1729937"/>
    <lineage>
        <taxon>Viruses</taxon>
        <taxon>Duplodnaviria</taxon>
        <taxon>Heunggongvirae</taxon>
        <taxon>Uroviricota</taxon>
        <taxon>Caudoviricetes</taxon>
        <taxon>Vandenendeviridae</taxon>
        <taxon>Gorskivirinae</taxon>
        <taxon>Kremarvirus</taxon>
        <taxon>Kremarvirus VCM</taxon>
        <taxon>Otagovirus VCM</taxon>
    </lineage>
</organism>
<gene>
    <name evidence="1" type="ORF">VCM_00162</name>
</gene>
<dbReference type="GeneID" id="26799128"/>
<keyword evidence="2" id="KW-1185">Reference proteome</keyword>
<protein>
    <submittedName>
        <fullName evidence="1">Uncharacterized protein</fullName>
    </submittedName>
</protein>
<dbReference type="Proteomes" id="UP000204441">
    <property type="component" value="Genome"/>
</dbReference>
<dbReference type="EMBL" id="LN887844">
    <property type="protein sequence ID" value="CUR44364.1"/>
    <property type="molecule type" value="Genomic_DNA"/>
</dbReference>
<accession>A0A0S4KZB1</accession>
<dbReference type="RefSeq" id="YP_009222743.1">
    <property type="nucleotide sequence ID" value="NC_029065.1"/>
</dbReference>
<dbReference type="KEGG" id="vg:26799128"/>
<reference evidence="2" key="1">
    <citation type="submission" date="2015-10" db="EMBL/GenBank/DDBJ databases">
        <authorList>
            <person name="Millard A."/>
        </authorList>
    </citation>
    <scope>NUCLEOTIDE SEQUENCE [LARGE SCALE GENOMIC DNA]</scope>
</reference>
<evidence type="ECO:0000313" key="1">
    <source>
        <dbReference type="EMBL" id="CUR44364.1"/>
    </source>
</evidence>
<evidence type="ECO:0000313" key="2">
    <source>
        <dbReference type="Proteomes" id="UP000204441"/>
    </source>
</evidence>
<sequence length="41" mass="4979">MEWFFGFLVLVVAAALIDDIHTKWHKREMVKAKHYKELIYT</sequence>